<proteinExistence type="predicted"/>
<organism evidence="2 3">
    <name type="scientific">Cercospora kikuchii</name>
    <dbReference type="NCBI Taxonomy" id="84275"/>
    <lineage>
        <taxon>Eukaryota</taxon>
        <taxon>Fungi</taxon>
        <taxon>Dikarya</taxon>
        <taxon>Ascomycota</taxon>
        <taxon>Pezizomycotina</taxon>
        <taxon>Dothideomycetes</taxon>
        <taxon>Dothideomycetidae</taxon>
        <taxon>Mycosphaerellales</taxon>
        <taxon>Mycosphaerellaceae</taxon>
        <taxon>Cercospora</taxon>
    </lineage>
</organism>
<dbReference type="EMBL" id="BOLY01000006">
    <property type="protein sequence ID" value="GIZ46182.1"/>
    <property type="molecule type" value="Genomic_DNA"/>
</dbReference>
<protein>
    <recommendedName>
        <fullName evidence="1">Tautomerase cis-CaaD-like domain-containing protein</fullName>
    </recommendedName>
</protein>
<feature type="domain" description="Tautomerase cis-CaaD-like" evidence="1">
    <location>
        <begin position="1"/>
        <end position="63"/>
    </location>
</feature>
<sequence>MPLFEIQHVVPLTDAQKDDLAEAITQIHAIKFTTPRVAVNVKYTDVSKVLMYIAGKRRQGNHIIGNVRVGPSRPQKDFDDECLEILAAWNKTVATPEEKTNAPHLDLRLRSCFLLGGMVTGYEAGFIIPPAGGDVKWLHDHFASFEAQANAGDEDMADLVNEIKERGMMNNKTVF</sequence>
<dbReference type="Pfam" id="PF14832">
    <property type="entry name" value="Tautomerase_3"/>
    <property type="match status" value="1"/>
</dbReference>
<dbReference type="InterPro" id="IPR028116">
    <property type="entry name" value="Cis-CaaD-like"/>
</dbReference>
<dbReference type="Gene3D" id="3.30.429.10">
    <property type="entry name" value="Macrophage Migration Inhibitory Factor"/>
    <property type="match status" value="1"/>
</dbReference>
<evidence type="ECO:0000313" key="3">
    <source>
        <dbReference type="Proteomes" id="UP000825890"/>
    </source>
</evidence>
<dbReference type="AlphaFoldDB" id="A0A9P3CMZ2"/>
<evidence type="ECO:0000313" key="2">
    <source>
        <dbReference type="EMBL" id="GIZ46182.1"/>
    </source>
</evidence>
<accession>A0A9P3CMZ2</accession>
<keyword evidence="3" id="KW-1185">Reference proteome</keyword>
<comment type="caution">
    <text evidence="2">The sequence shown here is derived from an EMBL/GenBank/DDBJ whole genome shotgun (WGS) entry which is preliminary data.</text>
</comment>
<gene>
    <name evidence="2" type="ORF">CKM354_000932000</name>
</gene>
<dbReference type="RefSeq" id="XP_044660669.1">
    <property type="nucleotide sequence ID" value="XM_044804734.1"/>
</dbReference>
<name>A0A9P3CMZ2_9PEZI</name>
<evidence type="ECO:0000259" key="1">
    <source>
        <dbReference type="Pfam" id="PF14832"/>
    </source>
</evidence>
<dbReference type="InterPro" id="IPR014347">
    <property type="entry name" value="Tautomerase/MIF_sf"/>
</dbReference>
<dbReference type="OrthoDB" id="9981319at2759"/>
<dbReference type="Proteomes" id="UP000825890">
    <property type="component" value="Unassembled WGS sequence"/>
</dbReference>
<reference evidence="2 3" key="1">
    <citation type="submission" date="2021-01" db="EMBL/GenBank/DDBJ databases">
        <title>Cercospora kikuchii MAFF 305040 whole genome shotgun sequence.</title>
        <authorList>
            <person name="Kashiwa T."/>
            <person name="Suzuki T."/>
        </authorList>
    </citation>
    <scope>NUCLEOTIDE SEQUENCE [LARGE SCALE GENOMIC DNA]</scope>
    <source>
        <strain evidence="2 3">MAFF 305040</strain>
    </source>
</reference>
<dbReference type="GeneID" id="68294895"/>